<feature type="compositionally biased region" description="Low complexity" evidence="1">
    <location>
        <begin position="390"/>
        <end position="411"/>
    </location>
</feature>
<feature type="region of interest" description="Disordered" evidence="1">
    <location>
        <begin position="376"/>
        <end position="414"/>
    </location>
</feature>
<evidence type="ECO:0000313" key="2">
    <source>
        <dbReference type="EMBL" id="MQM07972.1"/>
    </source>
</evidence>
<reference evidence="2" key="1">
    <citation type="submission" date="2017-07" db="EMBL/GenBank/DDBJ databases">
        <title>Taro Niue Genome Assembly and Annotation.</title>
        <authorList>
            <person name="Atibalentja N."/>
            <person name="Keating K."/>
            <person name="Fields C.J."/>
        </authorList>
    </citation>
    <scope>NUCLEOTIDE SEQUENCE</scope>
    <source>
        <strain evidence="2">Niue_2</strain>
        <tissue evidence="2">Leaf</tissue>
    </source>
</reference>
<dbReference type="OrthoDB" id="1749434at2759"/>
<dbReference type="AlphaFoldDB" id="A0A843WCT6"/>
<feature type="compositionally biased region" description="Polar residues" evidence="1">
    <location>
        <begin position="178"/>
        <end position="194"/>
    </location>
</feature>
<accession>A0A843WCT6</accession>
<feature type="compositionally biased region" description="Pro residues" evidence="1">
    <location>
        <begin position="378"/>
        <end position="389"/>
    </location>
</feature>
<protein>
    <submittedName>
        <fullName evidence="2">Uncharacterized protein</fullName>
    </submittedName>
</protein>
<evidence type="ECO:0000256" key="1">
    <source>
        <dbReference type="SAM" id="MobiDB-lite"/>
    </source>
</evidence>
<gene>
    <name evidence="2" type="ORF">Taro_040819</name>
</gene>
<organism evidence="2 3">
    <name type="scientific">Colocasia esculenta</name>
    <name type="common">Wild taro</name>
    <name type="synonym">Arum esculentum</name>
    <dbReference type="NCBI Taxonomy" id="4460"/>
    <lineage>
        <taxon>Eukaryota</taxon>
        <taxon>Viridiplantae</taxon>
        <taxon>Streptophyta</taxon>
        <taxon>Embryophyta</taxon>
        <taxon>Tracheophyta</taxon>
        <taxon>Spermatophyta</taxon>
        <taxon>Magnoliopsida</taxon>
        <taxon>Liliopsida</taxon>
        <taxon>Araceae</taxon>
        <taxon>Aroideae</taxon>
        <taxon>Colocasieae</taxon>
        <taxon>Colocasia</taxon>
    </lineage>
</organism>
<feature type="compositionally biased region" description="Basic and acidic residues" evidence="1">
    <location>
        <begin position="221"/>
        <end position="233"/>
    </location>
</feature>
<sequence>MFATYAINFVEAPTTEKNRRRKSSKKPTTRGISGLGKFVRVGDLQIRLDESETLMIPERHVATVPVKNSFGILPKVRQDKPSFKVKNMKKQWRKAETKNHKFDKIGFKKYKANVGNNEIYSPPRVKQVWVTTEEAQELRRTRALESLVGRKNARMVMKQDPTNWRTFGRRSVPDKQRASSQESRTKKCTPSLSVDLQRGSKRKGVYQERRQASPETGQNFKSEEHKRDDDTPRKSVFQRLGVTVRTRQKKRRAVQITEEGMRIYTYYASNINLPTIADQAETSNMEQHPTISSRRREQARAWLDRVNVEVDLPPENEGGMGAADIATTSNHPLDQGRSTENLNIRVPSLPNLEMVMQENQKPKAILESLMQQLGMAAPLPPQPSPPLQPPQSAQQPFQPQQLQQTSQPALPTMAPQPGNVLPRTMVSQKVMIEQIIEAKMAEQNEGSATYDLYRVPYHVHHLFKKLPAEHPKVPKFSKFNGEGSPHEHIAHYKSIMGELATEESYLLRYFSTSLTGPAF</sequence>
<dbReference type="Proteomes" id="UP000652761">
    <property type="component" value="Unassembled WGS sequence"/>
</dbReference>
<evidence type="ECO:0000313" key="3">
    <source>
        <dbReference type="Proteomes" id="UP000652761"/>
    </source>
</evidence>
<proteinExistence type="predicted"/>
<name>A0A843WCT6_COLES</name>
<comment type="caution">
    <text evidence="2">The sequence shown here is derived from an EMBL/GenBank/DDBJ whole genome shotgun (WGS) entry which is preliminary data.</text>
</comment>
<feature type="region of interest" description="Disordered" evidence="1">
    <location>
        <begin position="154"/>
        <end position="236"/>
    </location>
</feature>
<keyword evidence="3" id="KW-1185">Reference proteome</keyword>
<dbReference type="EMBL" id="NMUH01004003">
    <property type="protein sequence ID" value="MQM07972.1"/>
    <property type="molecule type" value="Genomic_DNA"/>
</dbReference>